<proteinExistence type="predicted"/>
<evidence type="ECO:0000256" key="1">
    <source>
        <dbReference type="SAM" id="MobiDB-lite"/>
    </source>
</evidence>
<dbReference type="Proteomes" id="UP001500034">
    <property type="component" value="Unassembled WGS sequence"/>
</dbReference>
<evidence type="ECO:0000256" key="2">
    <source>
        <dbReference type="SAM" id="SignalP"/>
    </source>
</evidence>
<evidence type="ECO:0000313" key="4">
    <source>
        <dbReference type="Proteomes" id="UP001500034"/>
    </source>
</evidence>
<feature type="chain" id="PRO_5045872055" description="DUF732 domain-containing protein" evidence="2">
    <location>
        <begin position="23"/>
        <end position="138"/>
    </location>
</feature>
<feature type="signal peptide" evidence="2">
    <location>
        <begin position="1"/>
        <end position="22"/>
    </location>
</feature>
<evidence type="ECO:0000313" key="3">
    <source>
        <dbReference type="EMBL" id="GAA3956807.1"/>
    </source>
</evidence>
<dbReference type="EMBL" id="BAABCQ010000009">
    <property type="protein sequence ID" value="GAA3956807.1"/>
    <property type="molecule type" value="Genomic_DNA"/>
</dbReference>
<feature type="region of interest" description="Disordered" evidence="1">
    <location>
        <begin position="22"/>
        <end position="63"/>
    </location>
</feature>
<organism evidence="3 4">
    <name type="scientific">Streptomyces marokkonensis</name>
    <dbReference type="NCBI Taxonomy" id="324855"/>
    <lineage>
        <taxon>Bacteria</taxon>
        <taxon>Bacillati</taxon>
        <taxon>Actinomycetota</taxon>
        <taxon>Actinomycetes</taxon>
        <taxon>Kitasatosporales</taxon>
        <taxon>Streptomycetaceae</taxon>
        <taxon>Streptomyces</taxon>
    </lineage>
</organism>
<gene>
    <name evidence="3" type="ORF">GCM10022384_07410</name>
</gene>
<sequence>MNTRTAAAALAAGALLALTACSSSDDEADTKPKAPATEQEPTQAETADAAKGTGLPPRPTGEKRQQLLDALAKAAPDVVRYEDKAVDAARNQCSAFGEGVKRPDWLASQRFTYKDVTTTEAQGKQINQALKSIGFCNV</sequence>
<comment type="caution">
    <text evidence="3">The sequence shown here is derived from an EMBL/GenBank/DDBJ whole genome shotgun (WGS) entry which is preliminary data.</text>
</comment>
<dbReference type="RefSeq" id="WP_345589120.1">
    <property type="nucleotide sequence ID" value="NZ_BAABCQ010000009.1"/>
</dbReference>
<name>A0ABP7NYX3_9ACTN</name>
<protein>
    <recommendedName>
        <fullName evidence="5">DUF732 domain-containing protein</fullName>
    </recommendedName>
</protein>
<keyword evidence="4" id="KW-1185">Reference proteome</keyword>
<evidence type="ECO:0008006" key="5">
    <source>
        <dbReference type="Google" id="ProtNLM"/>
    </source>
</evidence>
<reference evidence="4" key="1">
    <citation type="journal article" date="2019" name="Int. J. Syst. Evol. Microbiol.">
        <title>The Global Catalogue of Microorganisms (GCM) 10K type strain sequencing project: providing services to taxonomists for standard genome sequencing and annotation.</title>
        <authorList>
            <consortium name="The Broad Institute Genomics Platform"/>
            <consortium name="The Broad Institute Genome Sequencing Center for Infectious Disease"/>
            <person name="Wu L."/>
            <person name="Ma J."/>
        </authorList>
    </citation>
    <scope>NUCLEOTIDE SEQUENCE [LARGE SCALE GENOMIC DNA]</scope>
    <source>
        <strain evidence="4">JCM 17027</strain>
    </source>
</reference>
<accession>A0ABP7NYX3</accession>
<keyword evidence="2" id="KW-0732">Signal</keyword>
<dbReference type="PROSITE" id="PS51257">
    <property type="entry name" value="PROKAR_LIPOPROTEIN"/>
    <property type="match status" value="1"/>
</dbReference>